<protein>
    <submittedName>
        <fullName evidence="2">Uncharacterized protein</fullName>
    </submittedName>
</protein>
<dbReference type="OrthoDB" id="10642915at2759"/>
<proteinExistence type="predicted"/>
<organism evidence="2 3">
    <name type="scientific">Corchorus olitorius</name>
    <dbReference type="NCBI Taxonomy" id="93759"/>
    <lineage>
        <taxon>Eukaryota</taxon>
        <taxon>Viridiplantae</taxon>
        <taxon>Streptophyta</taxon>
        <taxon>Embryophyta</taxon>
        <taxon>Tracheophyta</taxon>
        <taxon>Spermatophyta</taxon>
        <taxon>Magnoliopsida</taxon>
        <taxon>eudicotyledons</taxon>
        <taxon>Gunneridae</taxon>
        <taxon>Pentapetalae</taxon>
        <taxon>rosids</taxon>
        <taxon>malvids</taxon>
        <taxon>Malvales</taxon>
        <taxon>Malvaceae</taxon>
        <taxon>Grewioideae</taxon>
        <taxon>Apeibeae</taxon>
        <taxon>Corchorus</taxon>
    </lineage>
</organism>
<keyword evidence="1" id="KW-0812">Transmembrane</keyword>
<keyword evidence="3" id="KW-1185">Reference proteome</keyword>
<dbReference type="Proteomes" id="UP000187203">
    <property type="component" value="Unassembled WGS sequence"/>
</dbReference>
<keyword evidence="1" id="KW-0472">Membrane</keyword>
<comment type="caution">
    <text evidence="2">The sequence shown here is derived from an EMBL/GenBank/DDBJ whole genome shotgun (WGS) entry which is preliminary data.</text>
</comment>
<name>A0A1R3GBI2_9ROSI</name>
<reference evidence="3" key="1">
    <citation type="submission" date="2013-09" db="EMBL/GenBank/DDBJ databases">
        <title>Corchorus olitorius genome sequencing.</title>
        <authorList>
            <person name="Alam M."/>
            <person name="Haque M.S."/>
            <person name="Islam M.S."/>
            <person name="Emdad E.M."/>
            <person name="Islam M.M."/>
            <person name="Ahmed B."/>
            <person name="Halim A."/>
            <person name="Hossen Q.M.M."/>
            <person name="Hossain M.Z."/>
            <person name="Ahmed R."/>
            <person name="Khan M.M."/>
            <person name="Islam R."/>
            <person name="Rashid M.M."/>
            <person name="Khan S.A."/>
            <person name="Rahman M.S."/>
            <person name="Alam M."/>
            <person name="Yahiya A.S."/>
            <person name="Khan M.S."/>
            <person name="Azam M.S."/>
            <person name="Haque T."/>
            <person name="Lashkar M.Z.H."/>
            <person name="Akhand A.I."/>
            <person name="Morshed G."/>
            <person name="Roy S."/>
            <person name="Uddin K.S."/>
            <person name="Rabeya T."/>
            <person name="Hossain A.S."/>
            <person name="Chowdhury A."/>
            <person name="Snigdha A.R."/>
            <person name="Mortoza M.S."/>
            <person name="Matin S.A."/>
            <person name="Hoque S.M.E."/>
            <person name="Islam M.K."/>
            <person name="Roy D.K."/>
            <person name="Haider R."/>
            <person name="Moosa M.M."/>
            <person name="Elias S.M."/>
            <person name="Hasan A.M."/>
            <person name="Jahan S."/>
            <person name="Shafiuddin M."/>
            <person name="Mahmood N."/>
            <person name="Shommy N.S."/>
        </authorList>
    </citation>
    <scope>NUCLEOTIDE SEQUENCE [LARGE SCALE GENOMIC DNA]</scope>
    <source>
        <strain evidence="3">cv. O-4</strain>
    </source>
</reference>
<evidence type="ECO:0000313" key="2">
    <source>
        <dbReference type="EMBL" id="OMO55370.1"/>
    </source>
</evidence>
<sequence>MSQPLVLKFTHWTSSLTVEKSVFTAEILPDKRSLMVLKMLIMELIEKAKIISGAGFQADINFFDQVNHVLSRLKYTIVTLAVSLLVCVLPLVTIKAKSRLKRVLTRHLKKLGAELYFTMMIL</sequence>
<accession>A0A1R3GBI2</accession>
<evidence type="ECO:0000256" key="1">
    <source>
        <dbReference type="SAM" id="Phobius"/>
    </source>
</evidence>
<dbReference type="EMBL" id="AWUE01022976">
    <property type="protein sequence ID" value="OMO55370.1"/>
    <property type="molecule type" value="Genomic_DNA"/>
</dbReference>
<dbReference type="AlphaFoldDB" id="A0A1R3GBI2"/>
<feature type="transmembrane region" description="Helical" evidence="1">
    <location>
        <begin position="75"/>
        <end position="94"/>
    </location>
</feature>
<gene>
    <name evidence="2" type="ORF">COLO4_36018</name>
</gene>
<evidence type="ECO:0000313" key="3">
    <source>
        <dbReference type="Proteomes" id="UP000187203"/>
    </source>
</evidence>
<keyword evidence="1" id="KW-1133">Transmembrane helix</keyword>